<dbReference type="InterPro" id="IPR008737">
    <property type="entry name" value="DUF1758"/>
</dbReference>
<dbReference type="Pfam" id="PF05380">
    <property type="entry name" value="Peptidase_A17"/>
    <property type="match status" value="1"/>
</dbReference>
<reference evidence="3" key="2">
    <citation type="submission" date="2012-12" db="EMBL/GenBank/DDBJ databases">
        <authorList>
            <consortium name="WormBase Consortium"/>
            <person name="Ghedin E."/>
            <person name="Paulini M."/>
        </authorList>
    </citation>
    <scope>NUCLEOTIDE SEQUENCE</scope>
    <source>
        <strain evidence="3">FR3</strain>
    </source>
</reference>
<dbReference type="AlphaFoldDB" id="A0A1I9G4Q3"/>
<evidence type="ECO:0000256" key="1">
    <source>
        <dbReference type="SAM" id="Coils"/>
    </source>
</evidence>
<keyword evidence="1" id="KW-0175">Coiled coil</keyword>
<protein>
    <submittedName>
        <fullName evidence="3">Bm10904</fullName>
    </submittedName>
</protein>
<dbReference type="EMBL" id="LN857014">
    <property type="protein sequence ID" value="CDQ00358.1"/>
    <property type="molecule type" value="Genomic_DNA"/>
</dbReference>
<feature type="coiled-coil region" evidence="1">
    <location>
        <begin position="9"/>
        <end position="55"/>
    </location>
</feature>
<name>A0A1I9G4Q3_BRUMA</name>
<dbReference type="PANTHER" id="PTHR22955">
    <property type="entry name" value="RETROTRANSPOSON"/>
    <property type="match status" value="1"/>
</dbReference>
<dbReference type="PANTHER" id="PTHR22955:SF77">
    <property type="entry name" value="ASPARTIC PUTATIVE DOMAIN-CONTAINING PROTEIN-RELATED"/>
    <property type="match status" value="1"/>
</dbReference>
<feature type="domain" description="DUF1758" evidence="2">
    <location>
        <begin position="150"/>
        <end position="241"/>
    </location>
</feature>
<organism evidence="3">
    <name type="scientific">Brugia malayi</name>
    <name type="common">Filarial nematode worm</name>
    <dbReference type="NCBI Taxonomy" id="6279"/>
    <lineage>
        <taxon>Eukaryota</taxon>
        <taxon>Metazoa</taxon>
        <taxon>Ecdysozoa</taxon>
        <taxon>Nematoda</taxon>
        <taxon>Chromadorea</taxon>
        <taxon>Rhabditida</taxon>
        <taxon>Spirurina</taxon>
        <taxon>Spiruromorpha</taxon>
        <taxon>Filarioidea</taxon>
        <taxon>Onchocercidae</taxon>
        <taxon>Brugia</taxon>
    </lineage>
</organism>
<evidence type="ECO:0000313" key="3">
    <source>
        <dbReference type="EMBL" id="CDQ00358.1"/>
    </source>
</evidence>
<sequence length="447" mass="51693">MSASIAISANLTKDKLKKALNEIKQLEVIRPDLPVENQCEQCKEQERKLKEKQITTLGRINEKWLEFLQRVPAKQKEENQRYATMVEDDQGILKLSENVEQTSIELTIQEKLPRWVLDEVYKRKELDPDWSVTDRNIQTKYNVLLLCREVAVVNPQKLGIKAKVLAFFDIGSQLSFMSKNLANQLRIKGKSEILHLAGFRKERLIEFQTMKTVVGIRLSNEETIQMEVSTVDHLTNDLQVADLPDQNLEQIKELHVETKVGPIVAGYGQINNVNSNITQVETAIVCATIRRNVPGIDQFWKLELIGVKEEPETTDDDKASSQFKRSVSKYNGRYQVSWPWKETTTPQLLLIQQQFIYQLKDGNERKTSLIFSKVRLAPIKVITVPRLELMGALIGPKFIQNRVEEIRKSKFSFRYVPSRTNPAARGIKPEDLKYQKLWWNGPHWLNE</sequence>
<dbReference type="InterPro" id="IPR008042">
    <property type="entry name" value="Retrotrans_Pao"/>
</dbReference>
<proteinExistence type="predicted"/>
<gene>
    <name evidence="3" type="primary">Bm10904</name>
    <name evidence="3" type="ORF">BM_Bm10904</name>
</gene>
<accession>A0A1I9G4Q3</accession>
<dbReference type="Pfam" id="PF05585">
    <property type="entry name" value="DUF1758"/>
    <property type="match status" value="1"/>
</dbReference>
<reference evidence="3" key="1">
    <citation type="journal article" date="2007" name="Science">
        <title>Draft genome of the filarial nematode parasite Brugia malayi.</title>
        <authorList>
            <person name="Ghedin E."/>
            <person name="Wang S."/>
            <person name="Spiro D."/>
            <person name="Caler E."/>
            <person name="Zhao Q."/>
            <person name="Crabtree J."/>
            <person name="Allen J.E."/>
            <person name="Delcher A.L."/>
            <person name="Guiliano D.B."/>
            <person name="Miranda-Saavedra D."/>
            <person name="Angiuoli S.V."/>
            <person name="Creasy T."/>
            <person name="Amedeo P."/>
            <person name="Haas B."/>
            <person name="El-Sayed N.M."/>
            <person name="Wortman J.R."/>
            <person name="Feldblyum T."/>
            <person name="Tallon L."/>
            <person name="Schatz M."/>
            <person name="Shumway M."/>
            <person name="Koo H."/>
            <person name="Salzberg S.L."/>
            <person name="Schobel S."/>
            <person name="Pertea M."/>
            <person name="Pop M."/>
            <person name="White O."/>
            <person name="Barton G.J."/>
            <person name="Carlow C.K."/>
            <person name="Crawford M.J."/>
            <person name="Daub J."/>
            <person name="Dimmic M.W."/>
            <person name="Estes C.F."/>
            <person name="Foster J.M."/>
            <person name="Ganatra M."/>
            <person name="Gregory W.F."/>
            <person name="Johnson N.M."/>
            <person name="Jin J."/>
            <person name="Komuniecki R."/>
            <person name="Korf I."/>
            <person name="Kumar S."/>
            <person name="Laney S."/>
            <person name="Li B.W."/>
            <person name="Li W."/>
            <person name="Lindblom T.H."/>
            <person name="Lustigman S."/>
            <person name="Ma D."/>
            <person name="Maina C.V."/>
            <person name="Martin D.M."/>
            <person name="McCarter J.P."/>
            <person name="McReynolds L."/>
            <person name="Mitreva M."/>
            <person name="Nutman T.B."/>
            <person name="Parkinson J."/>
            <person name="Peregrin-Alvarez J.M."/>
            <person name="Poole C."/>
            <person name="Ren Q."/>
            <person name="Saunders L."/>
            <person name="Sluder A.E."/>
            <person name="Smith K."/>
            <person name="Stanke M."/>
            <person name="Unnasch T.R."/>
            <person name="Ware J."/>
            <person name="Wei A.D."/>
            <person name="Weil G."/>
            <person name="Williams D.J."/>
            <person name="Zhang Y."/>
            <person name="Williams S.A."/>
            <person name="Fraser-Liggett C."/>
            <person name="Slatko B."/>
            <person name="Blaxter M.L."/>
            <person name="Scott A.L."/>
        </authorList>
    </citation>
    <scope>NUCLEOTIDE SEQUENCE</scope>
    <source>
        <strain evidence="3">FR3</strain>
    </source>
</reference>
<evidence type="ECO:0000259" key="2">
    <source>
        <dbReference type="Pfam" id="PF05585"/>
    </source>
</evidence>